<organism evidence="1 2">
    <name type="scientific">Homarus americanus</name>
    <name type="common">American lobster</name>
    <dbReference type="NCBI Taxonomy" id="6706"/>
    <lineage>
        <taxon>Eukaryota</taxon>
        <taxon>Metazoa</taxon>
        <taxon>Ecdysozoa</taxon>
        <taxon>Arthropoda</taxon>
        <taxon>Crustacea</taxon>
        <taxon>Multicrustacea</taxon>
        <taxon>Malacostraca</taxon>
        <taxon>Eumalacostraca</taxon>
        <taxon>Eucarida</taxon>
        <taxon>Decapoda</taxon>
        <taxon>Pleocyemata</taxon>
        <taxon>Astacidea</taxon>
        <taxon>Nephropoidea</taxon>
        <taxon>Nephropidae</taxon>
        <taxon>Homarus</taxon>
    </lineage>
</organism>
<dbReference type="Proteomes" id="UP000747542">
    <property type="component" value="Unassembled WGS sequence"/>
</dbReference>
<dbReference type="OrthoDB" id="6343423at2759"/>
<dbReference type="InterPro" id="IPR029711">
    <property type="entry name" value="Haus7-like"/>
</dbReference>
<dbReference type="GO" id="GO:0070652">
    <property type="term" value="C:HAUS complex"/>
    <property type="evidence" value="ECO:0007669"/>
    <property type="project" value="TreeGrafter"/>
</dbReference>
<proteinExistence type="predicted"/>
<protein>
    <submittedName>
        <fullName evidence="1">Uncharacterized protein</fullName>
    </submittedName>
</protein>
<dbReference type="PANTHER" id="PTHR14352:SF2">
    <property type="entry name" value="HAUS AUGMIN-LIKE COMPLEX SUBUNIT 7"/>
    <property type="match status" value="1"/>
</dbReference>
<comment type="caution">
    <text evidence="1">The sequence shown here is derived from an EMBL/GenBank/DDBJ whole genome shotgun (WGS) entry which is preliminary data.</text>
</comment>
<dbReference type="EMBL" id="JAHLQT010005701">
    <property type="protein sequence ID" value="KAG7175522.1"/>
    <property type="molecule type" value="Genomic_DNA"/>
</dbReference>
<evidence type="ECO:0000313" key="1">
    <source>
        <dbReference type="EMBL" id="KAG7175522.1"/>
    </source>
</evidence>
<keyword evidence="2" id="KW-1185">Reference proteome</keyword>
<dbReference type="AlphaFoldDB" id="A0A8J5N9G0"/>
<dbReference type="GO" id="GO:0051225">
    <property type="term" value="P:spindle assembly"/>
    <property type="evidence" value="ECO:0007669"/>
    <property type="project" value="TreeGrafter"/>
</dbReference>
<dbReference type="GO" id="GO:0051011">
    <property type="term" value="F:microtubule minus-end binding"/>
    <property type="evidence" value="ECO:0007669"/>
    <property type="project" value="TreeGrafter"/>
</dbReference>
<reference evidence="1" key="1">
    <citation type="journal article" date="2021" name="Sci. Adv.">
        <title>The American lobster genome reveals insights on longevity, neural, and immune adaptations.</title>
        <authorList>
            <person name="Polinski J.M."/>
            <person name="Zimin A.V."/>
            <person name="Clark K.F."/>
            <person name="Kohn A.B."/>
            <person name="Sadowski N."/>
            <person name="Timp W."/>
            <person name="Ptitsyn A."/>
            <person name="Khanna P."/>
            <person name="Romanova D.Y."/>
            <person name="Williams P."/>
            <person name="Greenwood S.J."/>
            <person name="Moroz L.L."/>
            <person name="Walt D.R."/>
            <person name="Bodnar A.G."/>
        </authorList>
    </citation>
    <scope>NUCLEOTIDE SEQUENCE</scope>
    <source>
        <strain evidence="1">GMGI-L3</strain>
    </source>
</reference>
<evidence type="ECO:0000313" key="2">
    <source>
        <dbReference type="Proteomes" id="UP000747542"/>
    </source>
</evidence>
<accession>A0A8J5N9G0</accession>
<dbReference type="PANTHER" id="PTHR14352">
    <property type="entry name" value="HAUS AUGMIN-LIKE COMPLEX SUBUNIT 7"/>
    <property type="match status" value="1"/>
</dbReference>
<name>A0A8J5N9G0_HOMAM</name>
<gene>
    <name evidence="1" type="ORF">Hamer_G022059</name>
</gene>
<sequence>MSGPKEEEVITYIITQIQALEYNDMETLEPSWVRSVLLTAGGPRQKLMMWVLSQLCPTEAAELATVPQHSLIHRILQSLSCMGICRLGDSDVIHGTAPAAAQLQFWCVCFDSISRLRQLSPGASKQRAESRAANLLLDHLAHSPHLQPTMREGGVRVVPADLKEKYRAWCRVRQNLPVADLLLDTQEHHSEAMEKYNTMDERWKLRLSTEEQREIQGSVCEAVSRLTKQQELLQGVYSSYIAPWTNSTTQLELPNTGPLIHEANIKLATLTQVLKSSEEASQRCEDLGEHEKTAARQGIHPSAIMSTLRSIVTRPSFAKSSV</sequence>
<dbReference type="GO" id="GO:0031023">
    <property type="term" value="P:microtubule organizing center organization"/>
    <property type="evidence" value="ECO:0007669"/>
    <property type="project" value="TreeGrafter"/>
</dbReference>